<comment type="caution">
    <text evidence="1">The sequence shown here is derived from an EMBL/GenBank/DDBJ whole genome shotgun (WGS) entry which is preliminary data.</text>
</comment>
<sequence length="113" mass="13246">SFIGIAEKEKFYQPYQIRVIHKILKSPRLSALNEDKEHLATTIDGCQNNLSYYQTQVGIDLIAKAKYLLQERDYQLRTDGRRIMAYHSHIIEENNEESIRISNMNIQQNTKCS</sequence>
<accession>A0A7J8W7U2</accession>
<proteinExistence type="predicted"/>
<protein>
    <submittedName>
        <fullName evidence="1">Uncharacterized protein</fullName>
    </submittedName>
</protein>
<keyword evidence="2" id="KW-1185">Reference proteome</keyword>
<evidence type="ECO:0000313" key="2">
    <source>
        <dbReference type="Proteomes" id="UP000593573"/>
    </source>
</evidence>
<reference evidence="1 2" key="1">
    <citation type="journal article" date="2019" name="Genome Biol. Evol.">
        <title>Insights into the evolution of the New World diploid cottons (Gossypium, subgenus Houzingenia) based on genome sequencing.</title>
        <authorList>
            <person name="Grover C.E."/>
            <person name="Arick M.A. 2nd"/>
            <person name="Thrash A."/>
            <person name="Conover J.L."/>
            <person name="Sanders W.S."/>
            <person name="Peterson D.G."/>
            <person name="Frelichowski J.E."/>
            <person name="Scheffler J.A."/>
            <person name="Scheffler B.E."/>
            <person name="Wendel J.F."/>
        </authorList>
    </citation>
    <scope>NUCLEOTIDE SEQUENCE [LARGE SCALE GENOMIC DNA]</scope>
    <source>
        <strain evidence="1">57</strain>
        <tissue evidence="1">Leaf</tissue>
    </source>
</reference>
<organism evidence="1 2">
    <name type="scientific">Gossypium klotzschianum</name>
    <dbReference type="NCBI Taxonomy" id="34286"/>
    <lineage>
        <taxon>Eukaryota</taxon>
        <taxon>Viridiplantae</taxon>
        <taxon>Streptophyta</taxon>
        <taxon>Embryophyta</taxon>
        <taxon>Tracheophyta</taxon>
        <taxon>Spermatophyta</taxon>
        <taxon>Magnoliopsida</taxon>
        <taxon>eudicotyledons</taxon>
        <taxon>Gunneridae</taxon>
        <taxon>Pentapetalae</taxon>
        <taxon>rosids</taxon>
        <taxon>malvids</taxon>
        <taxon>Malvales</taxon>
        <taxon>Malvaceae</taxon>
        <taxon>Malvoideae</taxon>
        <taxon>Gossypium</taxon>
    </lineage>
</organism>
<gene>
    <name evidence="1" type="ORF">Goklo_029347</name>
</gene>
<dbReference type="Proteomes" id="UP000593573">
    <property type="component" value="Unassembled WGS sequence"/>
</dbReference>
<dbReference type="AlphaFoldDB" id="A0A7J8W7U2"/>
<dbReference type="EMBL" id="JABFAB010238931">
    <property type="protein sequence ID" value="MBA0670982.1"/>
    <property type="molecule type" value="Genomic_DNA"/>
</dbReference>
<feature type="non-terminal residue" evidence="1">
    <location>
        <position position="1"/>
    </location>
</feature>
<evidence type="ECO:0000313" key="1">
    <source>
        <dbReference type="EMBL" id="MBA0670982.1"/>
    </source>
</evidence>
<name>A0A7J8W7U2_9ROSI</name>